<dbReference type="Pfam" id="PF02325">
    <property type="entry name" value="CCB3_YggT"/>
    <property type="match status" value="2"/>
</dbReference>
<dbReference type="OrthoDB" id="9806665at2"/>
<dbReference type="RefSeq" id="WP_114823958.1">
    <property type="nucleotide sequence ID" value="NZ_QQSY01000001.1"/>
</dbReference>
<dbReference type="InterPro" id="IPR003425">
    <property type="entry name" value="CCB3/YggT"/>
</dbReference>
<evidence type="ECO:0000313" key="2">
    <source>
        <dbReference type="EMBL" id="RDJ00233.1"/>
    </source>
</evidence>
<accession>A0A370KC52</accession>
<comment type="caution">
    <text evidence="2">The sequence shown here is derived from an EMBL/GenBank/DDBJ whole genome shotgun (WGS) entry which is preliminary data.</text>
</comment>
<dbReference type="EMBL" id="QQSY01000001">
    <property type="protein sequence ID" value="RDJ00233.1"/>
    <property type="molecule type" value="Genomic_DNA"/>
</dbReference>
<evidence type="ECO:0000313" key="3">
    <source>
        <dbReference type="Proteomes" id="UP000254711"/>
    </source>
</evidence>
<gene>
    <name evidence="2" type="ORF">DVT68_05340</name>
</gene>
<evidence type="ECO:0000256" key="1">
    <source>
        <dbReference type="SAM" id="Phobius"/>
    </source>
</evidence>
<dbReference type="AlphaFoldDB" id="A0A370KC52"/>
<sequence>MSYLVNALSFLIELAFGAAAALFVLRLLAEASRADFHNPLSQFVYRTTNPVLAPIRRVLPNWRRVNLAALLLVWLLMLIKRIVLFALLGMFPHILGLALLSVADTLDFIAMFYVVLIFVWSLMSLFQVEHYHPVYRLAGALVDPLLRPLRGRLVAGGLDFAPWAVMIVLILARLLVVSPLTDLGARLALGV</sequence>
<organism evidence="2 3">
    <name type="scientific">Dyella solisilvae</name>
    <dbReference type="NCBI Taxonomy" id="1920168"/>
    <lineage>
        <taxon>Bacteria</taxon>
        <taxon>Pseudomonadati</taxon>
        <taxon>Pseudomonadota</taxon>
        <taxon>Gammaproteobacteria</taxon>
        <taxon>Lysobacterales</taxon>
        <taxon>Rhodanobacteraceae</taxon>
        <taxon>Dyella</taxon>
    </lineage>
</organism>
<feature type="transmembrane region" description="Helical" evidence="1">
    <location>
        <begin position="6"/>
        <end position="29"/>
    </location>
</feature>
<feature type="transmembrane region" description="Helical" evidence="1">
    <location>
        <begin position="153"/>
        <end position="176"/>
    </location>
</feature>
<feature type="transmembrane region" description="Helical" evidence="1">
    <location>
        <begin position="65"/>
        <end position="88"/>
    </location>
</feature>
<keyword evidence="1" id="KW-1133">Transmembrane helix</keyword>
<name>A0A370KC52_9GAMM</name>
<keyword evidence="1" id="KW-0812">Transmembrane</keyword>
<reference evidence="2 3" key="1">
    <citation type="submission" date="2018-07" db="EMBL/GenBank/DDBJ databases">
        <title>Dyella solisilvae sp. nov., isolated from the pine and broad-leaved mixed forest soil.</title>
        <authorList>
            <person name="Gao Z."/>
            <person name="Qiu L."/>
        </authorList>
    </citation>
    <scope>NUCLEOTIDE SEQUENCE [LARGE SCALE GENOMIC DNA]</scope>
    <source>
        <strain evidence="2 3">DHG54</strain>
    </source>
</reference>
<keyword evidence="3" id="KW-1185">Reference proteome</keyword>
<keyword evidence="1" id="KW-0472">Membrane</keyword>
<protein>
    <submittedName>
        <fullName evidence="2">YggT family protein</fullName>
    </submittedName>
</protein>
<proteinExistence type="predicted"/>
<dbReference type="Proteomes" id="UP000254711">
    <property type="component" value="Unassembled WGS sequence"/>
</dbReference>
<feature type="transmembrane region" description="Helical" evidence="1">
    <location>
        <begin position="108"/>
        <end position="126"/>
    </location>
</feature>
<dbReference type="GO" id="GO:0016020">
    <property type="term" value="C:membrane"/>
    <property type="evidence" value="ECO:0007669"/>
    <property type="project" value="InterPro"/>
</dbReference>